<dbReference type="EnsemblPlants" id="AET2Gv20604100.2">
    <property type="protein sequence ID" value="AET2Gv20604100.2"/>
    <property type="gene ID" value="AET2Gv20604100"/>
</dbReference>
<dbReference type="Proteomes" id="UP000015105">
    <property type="component" value="Chromosome 2D"/>
</dbReference>
<accession>A0A453BR26</accession>
<reference evidence="1" key="4">
    <citation type="submission" date="2019-03" db="UniProtKB">
        <authorList>
            <consortium name="EnsemblPlants"/>
        </authorList>
    </citation>
    <scope>IDENTIFICATION</scope>
</reference>
<dbReference type="EnsemblPlants" id="AET2Gv20604100.4">
    <property type="protein sequence ID" value="AET2Gv20604100.4"/>
    <property type="gene ID" value="AET2Gv20604100"/>
</dbReference>
<dbReference type="Gramene" id="AET2Gv20604100.5">
    <property type="protein sequence ID" value="AET2Gv20604100.5"/>
    <property type="gene ID" value="AET2Gv20604100"/>
</dbReference>
<name>A0A453BR26_AEGTS</name>
<reference evidence="1" key="5">
    <citation type="journal article" date="2021" name="G3 (Bethesda)">
        <title>Aegilops tauschii genome assembly Aet v5.0 features greater sequence contiguity and improved annotation.</title>
        <authorList>
            <person name="Wang L."/>
            <person name="Zhu T."/>
            <person name="Rodriguez J.C."/>
            <person name="Deal K.R."/>
            <person name="Dubcovsky J."/>
            <person name="McGuire P.E."/>
            <person name="Lux T."/>
            <person name="Spannagl M."/>
            <person name="Mayer K.F.X."/>
            <person name="Baldrich P."/>
            <person name="Meyers B.C."/>
            <person name="Huo N."/>
            <person name="Gu Y.Q."/>
            <person name="Zhou H."/>
            <person name="Devos K.M."/>
            <person name="Bennetzen J.L."/>
            <person name="Unver T."/>
            <person name="Budak H."/>
            <person name="Gulick P.J."/>
            <person name="Galiba G."/>
            <person name="Kalapos B."/>
            <person name="Nelson D.R."/>
            <person name="Li P."/>
            <person name="You F.M."/>
            <person name="Luo M.C."/>
            <person name="Dvorak J."/>
        </authorList>
    </citation>
    <scope>NUCLEOTIDE SEQUENCE [LARGE SCALE GENOMIC DNA]</scope>
    <source>
        <strain evidence="1">cv. AL8/78</strain>
    </source>
</reference>
<dbReference type="AlphaFoldDB" id="A0A453BR26"/>
<evidence type="ECO:0000313" key="2">
    <source>
        <dbReference type="Proteomes" id="UP000015105"/>
    </source>
</evidence>
<keyword evidence="2" id="KW-1185">Reference proteome</keyword>
<protein>
    <submittedName>
        <fullName evidence="1">Uncharacterized protein</fullName>
    </submittedName>
</protein>
<proteinExistence type="predicted"/>
<reference evidence="1" key="3">
    <citation type="journal article" date="2017" name="Nature">
        <title>Genome sequence of the progenitor of the wheat D genome Aegilops tauschii.</title>
        <authorList>
            <person name="Luo M.C."/>
            <person name="Gu Y.Q."/>
            <person name="Puiu D."/>
            <person name="Wang H."/>
            <person name="Twardziok S.O."/>
            <person name="Deal K.R."/>
            <person name="Huo N."/>
            <person name="Zhu T."/>
            <person name="Wang L."/>
            <person name="Wang Y."/>
            <person name="McGuire P.E."/>
            <person name="Liu S."/>
            <person name="Long H."/>
            <person name="Ramasamy R.K."/>
            <person name="Rodriguez J.C."/>
            <person name="Van S.L."/>
            <person name="Yuan L."/>
            <person name="Wang Z."/>
            <person name="Xia Z."/>
            <person name="Xiao L."/>
            <person name="Anderson O.D."/>
            <person name="Ouyang S."/>
            <person name="Liang Y."/>
            <person name="Zimin A.V."/>
            <person name="Pertea G."/>
            <person name="Qi P."/>
            <person name="Bennetzen J.L."/>
            <person name="Dai X."/>
            <person name="Dawson M.W."/>
            <person name="Muller H.G."/>
            <person name="Kugler K."/>
            <person name="Rivarola-Duarte L."/>
            <person name="Spannagl M."/>
            <person name="Mayer K.F.X."/>
            <person name="Lu F.H."/>
            <person name="Bevan M.W."/>
            <person name="Leroy P."/>
            <person name="Li P."/>
            <person name="You F.M."/>
            <person name="Sun Q."/>
            <person name="Liu Z."/>
            <person name="Lyons E."/>
            <person name="Wicker T."/>
            <person name="Salzberg S.L."/>
            <person name="Devos K.M."/>
            <person name="Dvorak J."/>
        </authorList>
    </citation>
    <scope>NUCLEOTIDE SEQUENCE [LARGE SCALE GENOMIC DNA]</scope>
    <source>
        <strain evidence="1">cv. AL8/78</strain>
    </source>
</reference>
<reference evidence="2" key="2">
    <citation type="journal article" date="2017" name="Nat. Plants">
        <title>The Aegilops tauschii genome reveals multiple impacts of transposons.</title>
        <authorList>
            <person name="Zhao G."/>
            <person name="Zou C."/>
            <person name="Li K."/>
            <person name="Wang K."/>
            <person name="Li T."/>
            <person name="Gao L."/>
            <person name="Zhang X."/>
            <person name="Wang H."/>
            <person name="Yang Z."/>
            <person name="Liu X."/>
            <person name="Jiang W."/>
            <person name="Mao L."/>
            <person name="Kong X."/>
            <person name="Jiao Y."/>
            <person name="Jia J."/>
        </authorList>
    </citation>
    <scope>NUCLEOTIDE SEQUENCE [LARGE SCALE GENOMIC DNA]</scope>
    <source>
        <strain evidence="2">cv. AL8/78</strain>
    </source>
</reference>
<reference evidence="2" key="1">
    <citation type="journal article" date="2014" name="Science">
        <title>Ancient hybridizations among the ancestral genomes of bread wheat.</title>
        <authorList>
            <consortium name="International Wheat Genome Sequencing Consortium,"/>
            <person name="Marcussen T."/>
            <person name="Sandve S.R."/>
            <person name="Heier L."/>
            <person name="Spannagl M."/>
            <person name="Pfeifer M."/>
            <person name="Jakobsen K.S."/>
            <person name="Wulff B.B."/>
            <person name="Steuernagel B."/>
            <person name="Mayer K.F."/>
            <person name="Olsen O.A."/>
        </authorList>
    </citation>
    <scope>NUCLEOTIDE SEQUENCE [LARGE SCALE GENOMIC DNA]</scope>
    <source>
        <strain evidence="2">cv. AL8/78</strain>
    </source>
</reference>
<dbReference type="Gramene" id="AET2Gv20604100.2">
    <property type="protein sequence ID" value="AET2Gv20604100.2"/>
    <property type="gene ID" value="AET2Gv20604100"/>
</dbReference>
<evidence type="ECO:0000313" key="1">
    <source>
        <dbReference type="EnsemblPlants" id="AET2Gv20604100.4"/>
    </source>
</evidence>
<organism evidence="1 2">
    <name type="scientific">Aegilops tauschii subsp. strangulata</name>
    <name type="common">Goatgrass</name>
    <dbReference type="NCBI Taxonomy" id="200361"/>
    <lineage>
        <taxon>Eukaryota</taxon>
        <taxon>Viridiplantae</taxon>
        <taxon>Streptophyta</taxon>
        <taxon>Embryophyta</taxon>
        <taxon>Tracheophyta</taxon>
        <taxon>Spermatophyta</taxon>
        <taxon>Magnoliopsida</taxon>
        <taxon>Liliopsida</taxon>
        <taxon>Poales</taxon>
        <taxon>Poaceae</taxon>
        <taxon>BOP clade</taxon>
        <taxon>Pooideae</taxon>
        <taxon>Triticodae</taxon>
        <taxon>Triticeae</taxon>
        <taxon>Triticinae</taxon>
        <taxon>Aegilops</taxon>
    </lineage>
</organism>
<sequence>MLDMSVSFLLDSLDGKSEEVPNIIQELCGERPIFGFKLNNKNLTLGMQNYAVKEIFVPDEKLEKRHLEDKAKEVMVYQTIKSI</sequence>
<dbReference type="Gramene" id="AET2Gv20604100.4">
    <property type="protein sequence ID" value="AET2Gv20604100.4"/>
    <property type="gene ID" value="AET2Gv20604100"/>
</dbReference>
<dbReference type="EnsemblPlants" id="AET2Gv20604100.5">
    <property type="protein sequence ID" value="AET2Gv20604100.5"/>
    <property type="gene ID" value="AET2Gv20604100"/>
</dbReference>